<gene>
    <name evidence="1" type="ORF">J2S11_002598</name>
</gene>
<name>A0ABT9W0V0_9BACI</name>
<dbReference type="Proteomes" id="UP001235840">
    <property type="component" value="Unassembled WGS sequence"/>
</dbReference>
<evidence type="ECO:0000313" key="2">
    <source>
        <dbReference type="Proteomes" id="UP001235840"/>
    </source>
</evidence>
<evidence type="ECO:0008006" key="3">
    <source>
        <dbReference type="Google" id="ProtNLM"/>
    </source>
</evidence>
<proteinExistence type="predicted"/>
<comment type="caution">
    <text evidence="1">The sequence shown here is derived from an EMBL/GenBank/DDBJ whole genome shotgun (WGS) entry which is preliminary data.</text>
</comment>
<reference evidence="1 2" key="1">
    <citation type="submission" date="2023-07" db="EMBL/GenBank/DDBJ databases">
        <title>Genomic Encyclopedia of Type Strains, Phase IV (KMG-IV): sequencing the most valuable type-strain genomes for metagenomic binning, comparative biology and taxonomic classification.</title>
        <authorList>
            <person name="Goeker M."/>
        </authorList>
    </citation>
    <scope>NUCLEOTIDE SEQUENCE [LARGE SCALE GENOMIC DNA]</scope>
    <source>
        <strain evidence="1 2">DSM 12751</strain>
    </source>
</reference>
<organism evidence="1 2">
    <name type="scientific">Caldalkalibacillus horti</name>
    <dbReference type="NCBI Taxonomy" id="77523"/>
    <lineage>
        <taxon>Bacteria</taxon>
        <taxon>Bacillati</taxon>
        <taxon>Bacillota</taxon>
        <taxon>Bacilli</taxon>
        <taxon>Bacillales</taxon>
        <taxon>Bacillaceae</taxon>
        <taxon>Caldalkalibacillus</taxon>
    </lineage>
</organism>
<dbReference type="InterPro" id="IPR019618">
    <property type="entry name" value="Spore_germination_GerPA"/>
</dbReference>
<accession>A0ABT9W0V0</accession>
<protein>
    <recommendedName>
        <fullName evidence="3">Spore germination protein</fullName>
    </recommendedName>
</protein>
<dbReference type="EMBL" id="JAUSTY010000010">
    <property type="protein sequence ID" value="MDQ0166682.1"/>
    <property type="molecule type" value="Genomic_DNA"/>
</dbReference>
<evidence type="ECO:0000313" key="1">
    <source>
        <dbReference type="EMBL" id="MDQ0166682.1"/>
    </source>
</evidence>
<dbReference type="RefSeq" id="WP_307395084.1">
    <property type="nucleotide sequence ID" value="NZ_BAAADK010000047.1"/>
</dbReference>
<keyword evidence="2" id="KW-1185">Reference proteome</keyword>
<dbReference type="Pfam" id="PF10676">
    <property type="entry name" value="gerPA"/>
    <property type="match status" value="1"/>
</dbReference>
<sequence>MLFYTHLNQIFNIEVINASSNGSVNVGNVIGKGFSSSSKSVGSQSIIGNALVRPATNGNFNLVFDPDFIDQPQKQL</sequence>